<dbReference type="SUPFAM" id="SSF50630">
    <property type="entry name" value="Acid proteases"/>
    <property type="match status" value="1"/>
</dbReference>
<evidence type="ECO:0000256" key="2">
    <source>
        <dbReference type="SAM" id="SignalP"/>
    </source>
</evidence>
<dbReference type="EMBL" id="ML995479">
    <property type="protein sequence ID" value="KAF2144369.1"/>
    <property type="molecule type" value="Genomic_DNA"/>
</dbReference>
<dbReference type="InterPro" id="IPR001461">
    <property type="entry name" value="Aspartic_peptidase_A1"/>
</dbReference>
<dbReference type="OrthoDB" id="771136at2759"/>
<evidence type="ECO:0000259" key="3">
    <source>
        <dbReference type="PROSITE" id="PS51767"/>
    </source>
</evidence>
<keyword evidence="5" id="KW-1185">Reference proteome</keyword>
<dbReference type="PANTHER" id="PTHR47966">
    <property type="entry name" value="BETA-SITE APP-CLEAVING ENZYME, ISOFORM A-RELATED"/>
    <property type="match status" value="1"/>
</dbReference>
<accession>A0A6A6BJP2</accession>
<comment type="similarity">
    <text evidence="1">Belongs to the peptidase A1 family.</text>
</comment>
<sequence length="430" mass="45889">MFPLLLLPGLAAAAPAAAAAKAASLPMLPLAYSYGGYPKISTNISWGNPPQEPINTVVDLGSADFWVYGPNATINSGSPYFLTPGPCTEQPKPFFNYPESTSAAKPVDASRAYAYGGNGKIVEAHFSVNDTINFGNAKYPSLENQRVEVANYTILKQRAQTCTGAEYDKAILGISPRTEDGQGPSFRGDLLDRGLIETPSMSLWFDKGPEDVRGTYQGTALFGAVPKNKYEGDLVKVALDPPEEGGVGYWVTIPKWEVSSVKEPSKKTAVKVVTESNVKRCLVDSGFGTESLPVSAKDFYAATGLVEKDGFPTFEGPCDSIPKDATFDYTFTGEAGKPVTVKVPLRNYVRGISDFNSNNDPNVCGLSLTLEEYNCYIGAPFFTAAFLAFNDDANEMAIAQGGVSTGAEDGADGLSDVTIIKKGDKLPVSY</sequence>
<dbReference type="InterPro" id="IPR021109">
    <property type="entry name" value="Peptidase_aspartic_dom_sf"/>
</dbReference>
<dbReference type="Pfam" id="PF00026">
    <property type="entry name" value="Asp"/>
    <property type="match status" value="1"/>
</dbReference>
<dbReference type="Proteomes" id="UP000799438">
    <property type="component" value="Unassembled WGS sequence"/>
</dbReference>
<protein>
    <recommendedName>
        <fullName evidence="3">Peptidase A1 domain-containing protein</fullName>
    </recommendedName>
</protein>
<dbReference type="GO" id="GO:0004190">
    <property type="term" value="F:aspartic-type endopeptidase activity"/>
    <property type="evidence" value="ECO:0007669"/>
    <property type="project" value="InterPro"/>
</dbReference>
<evidence type="ECO:0000313" key="5">
    <source>
        <dbReference type="Proteomes" id="UP000799438"/>
    </source>
</evidence>
<dbReference type="Gene3D" id="2.40.70.10">
    <property type="entry name" value="Acid Proteases"/>
    <property type="match status" value="2"/>
</dbReference>
<dbReference type="GeneID" id="54297484"/>
<dbReference type="InterPro" id="IPR034164">
    <property type="entry name" value="Pepsin-like_dom"/>
</dbReference>
<dbReference type="PANTHER" id="PTHR47966:SF65">
    <property type="entry name" value="ASPARTIC-TYPE ENDOPEPTIDASE"/>
    <property type="match status" value="1"/>
</dbReference>
<feature type="chain" id="PRO_5025652438" description="Peptidase A1 domain-containing protein" evidence="2">
    <location>
        <begin position="20"/>
        <end position="430"/>
    </location>
</feature>
<reference evidence="4" key="1">
    <citation type="journal article" date="2020" name="Stud. Mycol.">
        <title>101 Dothideomycetes genomes: a test case for predicting lifestyles and emergence of pathogens.</title>
        <authorList>
            <person name="Haridas S."/>
            <person name="Albert R."/>
            <person name="Binder M."/>
            <person name="Bloem J."/>
            <person name="Labutti K."/>
            <person name="Salamov A."/>
            <person name="Andreopoulos B."/>
            <person name="Baker S."/>
            <person name="Barry K."/>
            <person name="Bills G."/>
            <person name="Bluhm B."/>
            <person name="Cannon C."/>
            <person name="Castanera R."/>
            <person name="Culley D."/>
            <person name="Daum C."/>
            <person name="Ezra D."/>
            <person name="Gonzalez J."/>
            <person name="Henrissat B."/>
            <person name="Kuo A."/>
            <person name="Liang C."/>
            <person name="Lipzen A."/>
            <person name="Lutzoni F."/>
            <person name="Magnuson J."/>
            <person name="Mondo S."/>
            <person name="Nolan M."/>
            <person name="Ohm R."/>
            <person name="Pangilinan J."/>
            <person name="Park H.-J."/>
            <person name="Ramirez L."/>
            <person name="Alfaro M."/>
            <person name="Sun H."/>
            <person name="Tritt A."/>
            <person name="Yoshinaga Y."/>
            <person name="Zwiers L.-H."/>
            <person name="Turgeon B."/>
            <person name="Goodwin S."/>
            <person name="Spatafora J."/>
            <person name="Crous P."/>
            <person name="Grigoriev I."/>
        </authorList>
    </citation>
    <scope>NUCLEOTIDE SEQUENCE</scope>
    <source>
        <strain evidence="4">CBS 121167</strain>
    </source>
</reference>
<dbReference type="AlphaFoldDB" id="A0A6A6BJP2"/>
<dbReference type="RefSeq" id="XP_033400081.1">
    <property type="nucleotide sequence ID" value="XM_033539988.1"/>
</dbReference>
<proteinExistence type="inferred from homology"/>
<evidence type="ECO:0000313" key="4">
    <source>
        <dbReference type="EMBL" id="KAF2144369.1"/>
    </source>
</evidence>
<gene>
    <name evidence="4" type="ORF">K452DRAFT_284686</name>
</gene>
<keyword evidence="2" id="KW-0732">Signal</keyword>
<feature type="signal peptide" evidence="2">
    <location>
        <begin position="1"/>
        <end position="19"/>
    </location>
</feature>
<dbReference type="InterPro" id="IPR033121">
    <property type="entry name" value="PEPTIDASE_A1"/>
</dbReference>
<dbReference type="GO" id="GO:0006508">
    <property type="term" value="P:proteolysis"/>
    <property type="evidence" value="ECO:0007669"/>
    <property type="project" value="InterPro"/>
</dbReference>
<organism evidence="4 5">
    <name type="scientific">Aplosporella prunicola CBS 121167</name>
    <dbReference type="NCBI Taxonomy" id="1176127"/>
    <lineage>
        <taxon>Eukaryota</taxon>
        <taxon>Fungi</taxon>
        <taxon>Dikarya</taxon>
        <taxon>Ascomycota</taxon>
        <taxon>Pezizomycotina</taxon>
        <taxon>Dothideomycetes</taxon>
        <taxon>Dothideomycetes incertae sedis</taxon>
        <taxon>Botryosphaeriales</taxon>
        <taxon>Aplosporellaceae</taxon>
        <taxon>Aplosporella</taxon>
    </lineage>
</organism>
<dbReference type="PROSITE" id="PS51767">
    <property type="entry name" value="PEPTIDASE_A1"/>
    <property type="match status" value="1"/>
</dbReference>
<evidence type="ECO:0000256" key="1">
    <source>
        <dbReference type="ARBA" id="ARBA00007447"/>
    </source>
</evidence>
<name>A0A6A6BJP2_9PEZI</name>
<dbReference type="CDD" id="cd05471">
    <property type="entry name" value="pepsin_like"/>
    <property type="match status" value="1"/>
</dbReference>
<feature type="domain" description="Peptidase A1" evidence="3">
    <location>
        <begin position="40"/>
        <end position="399"/>
    </location>
</feature>